<evidence type="ECO:0000256" key="5">
    <source>
        <dbReference type="PIRSR" id="PIRSR608256-1"/>
    </source>
</evidence>
<feature type="binding site" evidence="7">
    <location>
        <position position="500"/>
    </location>
    <ligand>
        <name>Mg(2+)</name>
        <dbReference type="ChEBI" id="CHEBI:18420"/>
        <note>catalytic</note>
    </ligand>
</feature>
<feature type="active site" description="Charge relay system" evidence="5">
    <location>
        <position position="290"/>
    </location>
</feature>
<gene>
    <name evidence="11" type="ORF">SAMN05421863_103225</name>
</gene>
<evidence type="ECO:0000313" key="11">
    <source>
        <dbReference type="EMBL" id="SFM50485.1"/>
    </source>
</evidence>
<dbReference type="InterPro" id="IPR008256">
    <property type="entry name" value="Peptidase_S1B"/>
</dbReference>
<dbReference type="CDD" id="cd00091">
    <property type="entry name" value="NUC"/>
    <property type="match status" value="1"/>
</dbReference>
<dbReference type="Proteomes" id="UP000183287">
    <property type="component" value="Unassembled WGS sequence"/>
</dbReference>
<dbReference type="PANTHER" id="PTHR13966">
    <property type="entry name" value="ENDONUCLEASE RELATED"/>
    <property type="match status" value="1"/>
</dbReference>
<dbReference type="PANTHER" id="PTHR13966:SF5">
    <property type="entry name" value="ENDONUCLEASE G, MITOCHONDRIAL"/>
    <property type="match status" value="1"/>
</dbReference>
<proteinExistence type="inferred from homology"/>
<evidence type="ECO:0000259" key="9">
    <source>
        <dbReference type="SMART" id="SM00477"/>
    </source>
</evidence>
<feature type="active site" description="Charge relay system" evidence="5">
    <location>
        <position position="205"/>
    </location>
</feature>
<dbReference type="InterPro" id="IPR001604">
    <property type="entry name" value="Endo_G_ENPP1-like_dom"/>
</dbReference>
<dbReference type="InterPro" id="IPR044929">
    <property type="entry name" value="DNA/RNA_non-sp_Endonuclease_sf"/>
</dbReference>
<evidence type="ECO:0000256" key="1">
    <source>
        <dbReference type="ARBA" id="ARBA00022670"/>
    </source>
</evidence>
<comment type="similarity">
    <text evidence="8">Belongs to the peptidase S1B family.</text>
</comment>
<keyword evidence="7" id="KW-0479">Metal-binding</keyword>
<evidence type="ECO:0000256" key="4">
    <source>
        <dbReference type="ARBA" id="ARBA00022825"/>
    </source>
</evidence>
<organism evidence="11 12">
    <name type="scientific">Nitrosomonas communis</name>
    <dbReference type="NCBI Taxonomy" id="44574"/>
    <lineage>
        <taxon>Bacteria</taxon>
        <taxon>Pseudomonadati</taxon>
        <taxon>Pseudomonadota</taxon>
        <taxon>Betaproteobacteria</taxon>
        <taxon>Nitrosomonadales</taxon>
        <taxon>Nitrosomonadaceae</taxon>
        <taxon>Nitrosomonas</taxon>
    </lineage>
</organism>
<dbReference type="RefSeq" id="WP_074905826.1">
    <property type="nucleotide sequence ID" value="NZ_FOUB01000032.1"/>
</dbReference>
<dbReference type="InterPro" id="IPR044925">
    <property type="entry name" value="His-Me_finger_sf"/>
</dbReference>
<dbReference type="PRINTS" id="PR00839">
    <property type="entry name" value="V8PROTEASE"/>
</dbReference>
<dbReference type="SUPFAM" id="SSF50494">
    <property type="entry name" value="Trypsin-like serine proteases"/>
    <property type="match status" value="1"/>
</dbReference>
<dbReference type="GO" id="GO:0003676">
    <property type="term" value="F:nucleic acid binding"/>
    <property type="evidence" value="ECO:0007669"/>
    <property type="project" value="InterPro"/>
</dbReference>
<feature type="domain" description="ENPP1-3/EXOG-like endonuclease/phosphodiesterase" evidence="9">
    <location>
        <begin position="400"/>
        <end position="616"/>
    </location>
</feature>
<keyword evidence="12" id="KW-1185">Reference proteome</keyword>
<evidence type="ECO:0000256" key="3">
    <source>
        <dbReference type="ARBA" id="ARBA00022801"/>
    </source>
</evidence>
<feature type="domain" description="DNA/RNA non-specific endonuclease/pyrophosphatase/phosphodiesterase" evidence="10">
    <location>
        <begin position="399"/>
        <end position="613"/>
    </location>
</feature>
<dbReference type="Gene3D" id="3.40.570.10">
    <property type="entry name" value="Extracellular Endonuclease, subunit A"/>
    <property type="match status" value="1"/>
</dbReference>
<dbReference type="Gene3D" id="2.40.10.120">
    <property type="match status" value="1"/>
</dbReference>
<keyword evidence="2" id="KW-0732">Signal</keyword>
<dbReference type="Pfam" id="PF13365">
    <property type="entry name" value="Trypsin_2"/>
    <property type="match status" value="1"/>
</dbReference>
<dbReference type="Pfam" id="PF01223">
    <property type="entry name" value="Endonuclease_NS"/>
    <property type="match status" value="1"/>
</dbReference>
<keyword evidence="11" id="KW-0255">Endonuclease</keyword>
<feature type="active site" description="Proton acceptor" evidence="6">
    <location>
        <position position="464"/>
    </location>
</feature>
<sequence>MLKALERTSQLVQPGSKLAELIYRKAQLGMLPNQKLLGLSTDEIQAALEGRRSALEATQQHERVIEARALGIEAIVRQVARPSLLVEDGKISLTDTDGFPDDLTSHLQRISDVVSRVGRVEILNHRMDWAGTGWVVEDRIIITNRHVAEFFAGPMGPGRYGFLLNTVSGRTYGSKIDFREEYARPEVVEVKVTGIRYIAGPGEPDIALLQMDESATLPLPLILAAKEVQRDQLIAVVGYPAYDSRNDQQDIAHYFGNIFNKKRFAPGYITQQPASGQDLMHDCTTLGGNSGSVLFDLETGEAIGLHFAGNYLVGNYAVPVRAIKAALAGVRTMISLATTEKVEEKADGSHDAEYFLGRDGYQVSFLGAGFEVPLPDCNAHHNDLIQVSGTNGEKTVEITYRHFSVLYSRSRRVPRLTAVNIDGATHKRIKRQKSGDQWFFDLRISPELQLNKNDYGLSLIDRGHMVRREDPNWGAIEEAQQANDDTFHYTNAAPQHSRLNQNNKTWLGLENYILDNARTFGLQACVFTGPILRENDPLLENTNVQIPLEFWKVVVVRDAERNKLHATGYVLGQGQLVRDITEGFLYDEFGTYQVAITTIAKASGINFKGLEENDPLGKRIREEEAAGGRLIAIPISSERDIYFG</sequence>
<dbReference type="SMART" id="SM00477">
    <property type="entry name" value="NUC"/>
    <property type="match status" value="1"/>
</dbReference>
<keyword evidence="3 8" id="KW-0378">Hydrolase</keyword>
<dbReference type="SUPFAM" id="SSF54060">
    <property type="entry name" value="His-Me finger endonucleases"/>
    <property type="match status" value="1"/>
</dbReference>
<dbReference type="InterPro" id="IPR009003">
    <property type="entry name" value="Peptidase_S1_PA"/>
</dbReference>
<evidence type="ECO:0000259" key="10">
    <source>
        <dbReference type="SMART" id="SM00892"/>
    </source>
</evidence>
<evidence type="ECO:0000256" key="7">
    <source>
        <dbReference type="PIRSR" id="PIRSR640255-2"/>
    </source>
</evidence>
<evidence type="ECO:0000256" key="2">
    <source>
        <dbReference type="ARBA" id="ARBA00022729"/>
    </source>
</evidence>
<dbReference type="GO" id="GO:0006508">
    <property type="term" value="P:proteolysis"/>
    <property type="evidence" value="ECO:0007669"/>
    <property type="project" value="UniProtKB-KW"/>
</dbReference>
<evidence type="ECO:0000256" key="6">
    <source>
        <dbReference type="PIRSR" id="PIRSR640255-1"/>
    </source>
</evidence>
<dbReference type="GO" id="GO:0004519">
    <property type="term" value="F:endonuclease activity"/>
    <property type="evidence" value="ECO:0007669"/>
    <property type="project" value="UniProtKB-KW"/>
</dbReference>
<evidence type="ECO:0000256" key="8">
    <source>
        <dbReference type="RuleBase" id="RU004296"/>
    </source>
</evidence>
<dbReference type="SMART" id="SM00892">
    <property type="entry name" value="Endonuclease_NS"/>
    <property type="match status" value="1"/>
</dbReference>
<dbReference type="InterPro" id="IPR040255">
    <property type="entry name" value="Non-specific_endonuclease"/>
</dbReference>
<protein>
    <recommendedName>
        <fullName evidence="8">Serine protease</fullName>
        <ecNumber evidence="8">3.4.21.-</ecNumber>
    </recommendedName>
</protein>
<dbReference type="EC" id="3.4.21.-" evidence="8"/>
<keyword evidence="4 8" id="KW-0720">Serine protease</keyword>
<keyword evidence="11" id="KW-0540">Nuclease</keyword>
<dbReference type="PROSITE" id="PS00673">
    <property type="entry name" value="V8_SER"/>
    <property type="match status" value="1"/>
</dbReference>
<dbReference type="GO" id="GO:0008236">
    <property type="term" value="F:serine-type peptidase activity"/>
    <property type="evidence" value="ECO:0007669"/>
    <property type="project" value="UniProtKB-KW"/>
</dbReference>
<dbReference type="OrthoDB" id="513782at2"/>
<dbReference type="InterPro" id="IPR020821">
    <property type="entry name" value="ENPP1-3/EXOG-like_nuc-like"/>
</dbReference>
<accession>A0A1I4RE50</accession>
<feature type="active site" description="Charge relay system" evidence="5">
    <location>
        <position position="146"/>
    </location>
</feature>
<dbReference type="InterPro" id="IPR000126">
    <property type="entry name" value="V8_ser_AS"/>
</dbReference>
<dbReference type="AlphaFoldDB" id="A0A1I4RE50"/>
<keyword evidence="1 8" id="KW-0645">Protease</keyword>
<reference evidence="12" key="1">
    <citation type="submission" date="2016-10" db="EMBL/GenBank/DDBJ databases">
        <authorList>
            <person name="Varghese N."/>
            <person name="Submissions S."/>
        </authorList>
    </citation>
    <scope>NUCLEOTIDE SEQUENCE [LARGE SCALE GENOMIC DNA]</scope>
    <source>
        <strain evidence="12">Nm44</strain>
    </source>
</reference>
<dbReference type="EMBL" id="FOUB01000032">
    <property type="protein sequence ID" value="SFM50485.1"/>
    <property type="molecule type" value="Genomic_DNA"/>
</dbReference>
<name>A0A1I4RE50_9PROT</name>
<evidence type="ECO:0000313" key="12">
    <source>
        <dbReference type="Proteomes" id="UP000183287"/>
    </source>
</evidence>
<dbReference type="GO" id="GO:0046872">
    <property type="term" value="F:metal ion binding"/>
    <property type="evidence" value="ECO:0007669"/>
    <property type="project" value="UniProtKB-KW"/>
</dbReference>